<comment type="caution">
    <text evidence="2">The sequence shown here is derived from an EMBL/GenBank/DDBJ whole genome shotgun (WGS) entry which is preliminary data.</text>
</comment>
<dbReference type="Gramene" id="GBG61451">
    <property type="protein sequence ID" value="GBG61451"/>
    <property type="gene ID" value="CBR_g21796"/>
</dbReference>
<proteinExistence type="predicted"/>
<dbReference type="EMBL" id="BFEA01000020">
    <property type="protein sequence ID" value="GBG61451.1"/>
    <property type="molecule type" value="Genomic_DNA"/>
</dbReference>
<reference evidence="2 3" key="1">
    <citation type="journal article" date="2018" name="Cell">
        <title>The Chara Genome: Secondary Complexity and Implications for Plant Terrestrialization.</title>
        <authorList>
            <person name="Nishiyama T."/>
            <person name="Sakayama H."/>
            <person name="Vries J.D."/>
            <person name="Buschmann H."/>
            <person name="Saint-Marcoux D."/>
            <person name="Ullrich K.K."/>
            <person name="Haas F.B."/>
            <person name="Vanderstraeten L."/>
            <person name="Becker D."/>
            <person name="Lang D."/>
            <person name="Vosolsobe S."/>
            <person name="Rombauts S."/>
            <person name="Wilhelmsson P.K.I."/>
            <person name="Janitza P."/>
            <person name="Kern R."/>
            <person name="Heyl A."/>
            <person name="Rumpler F."/>
            <person name="Villalobos L.I.A.C."/>
            <person name="Clay J.M."/>
            <person name="Skokan R."/>
            <person name="Toyoda A."/>
            <person name="Suzuki Y."/>
            <person name="Kagoshima H."/>
            <person name="Schijlen E."/>
            <person name="Tajeshwar N."/>
            <person name="Catarino B."/>
            <person name="Hetherington A.J."/>
            <person name="Saltykova A."/>
            <person name="Bonnot C."/>
            <person name="Breuninger H."/>
            <person name="Symeonidi A."/>
            <person name="Radhakrishnan G.V."/>
            <person name="Van Nieuwerburgh F."/>
            <person name="Deforce D."/>
            <person name="Chang C."/>
            <person name="Karol K.G."/>
            <person name="Hedrich R."/>
            <person name="Ulvskov P."/>
            <person name="Glockner G."/>
            <person name="Delwiche C.F."/>
            <person name="Petrasek J."/>
            <person name="Van de Peer Y."/>
            <person name="Friml J."/>
            <person name="Beilby M."/>
            <person name="Dolan L."/>
            <person name="Kohara Y."/>
            <person name="Sugano S."/>
            <person name="Fujiyama A."/>
            <person name="Delaux P.-M."/>
            <person name="Quint M."/>
            <person name="TheiBen G."/>
            <person name="Hagemann M."/>
            <person name="Harholt J."/>
            <person name="Dunand C."/>
            <person name="Zachgo S."/>
            <person name="Langdale J."/>
            <person name="Maumus F."/>
            <person name="Straeten D.V.D."/>
            <person name="Gould S.B."/>
            <person name="Rensing S.A."/>
        </authorList>
    </citation>
    <scope>NUCLEOTIDE SEQUENCE [LARGE SCALE GENOMIC DNA]</scope>
    <source>
        <strain evidence="2 3">S276</strain>
    </source>
</reference>
<gene>
    <name evidence="2" type="ORF">CBR_g21796</name>
</gene>
<sequence length="151" mass="16876">MYQVLSWPIVVASLGDDVADLLKTIHRGWVSRSSPGKIVTFLWRVKSQFGAMKDWVDGQVGGHLNGEGRSLRFIPSRCQDRPRPHPFREELARDILFKAEFRGGTQTRSPTRCEDTRGGAPAVRCSQGPRRLSLVAPASEVFSDLQGEKRS</sequence>
<evidence type="ECO:0000313" key="3">
    <source>
        <dbReference type="Proteomes" id="UP000265515"/>
    </source>
</evidence>
<feature type="region of interest" description="Disordered" evidence="1">
    <location>
        <begin position="103"/>
        <end position="125"/>
    </location>
</feature>
<protein>
    <submittedName>
        <fullName evidence="2">Uncharacterized protein</fullName>
    </submittedName>
</protein>
<name>A0A388JUH6_CHABU</name>
<dbReference type="Proteomes" id="UP000265515">
    <property type="component" value="Unassembled WGS sequence"/>
</dbReference>
<evidence type="ECO:0000256" key="1">
    <source>
        <dbReference type="SAM" id="MobiDB-lite"/>
    </source>
</evidence>
<dbReference type="AlphaFoldDB" id="A0A388JUH6"/>
<accession>A0A388JUH6</accession>
<evidence type="ECO:0000313" key="2">
    <source>
        <dbReference type="EMBL" id="GBG61451.1"/>
    </source>
</evidence>
<keyword evidence="3" id="KW-1185">Reference proteome</keyword>
<organism evidence="2 3">
    <name type="scientific">Chara braunii</name>
    <name type="common">Braun's stonewort</name>
    <dbReference type="NCBI Taxonomy" id="69332"/>
    <lineage>
        <taxon>Eukaryota</taxon>
        <taxon>Viridiplantae</taxon>
        <taxon>Streptophyta</taxon>
        <taxon>Charophyceae</taxon>
        <taxon>Charales</taxon>
        <taxon>Characeae</taxon>
        <taxon>Chara</taxon>
    </lineage>
</organism>